<name>A0A4Y2D7V8_ARAVE</name>
<comment type="caution">
    <text evidence="1">The sequence shown here is derived from an EMBL/GenBank/DDBJ whole genome shotgun (WGS) entry which is preliminary data.</text>
</comment>
<gene>
    <name evidence="1" type="ORF">AVEN_39497_1</name>
</gene>
<evidence type="ECO:0000313" key="1">
    <source>
        <dbReference type="EMBL" id="GBM12166.1"/>
    </source>
</evidence>
<accession>A0A4Y2D7V8</accession>
<keyword evidence="2" id="KW-1185">Reference proteome</keyword>
<sequence>MECSYSAQKNGRIIPVLHSLLIEIGMALANLLSSISEETDIHSVFIMHTVRNHKNHQVKRKHQEPCGDNHLTGRSEVDRLKSACVQAPVGLHVSLGPPTAADVSEVQWQFSAADRFYVGAGTCASSNCSLYTTNGMLQTGLKPVDTNRCVQGA</sequence>
<dbReference type="AlphaFoldDB" id="A0A4Y2D7V8"/>
<dbReference type="EMBL" id="BGPR01000309">
    <property type="protein sequence ID" value="GBM12166.1"/>
    <property type="molecule type" value="Genomic_DNA"/>
</dbReference>
<evidence type="ECO:0000313" key="2">
    <source>
        <dbReference type="Proteomes" id="UP000499080"/>
    </source>
</evidence>
<reference evidence="1 2" key="1">
    <citation type="journal article" date="2019" name="Sci. Rep.">
        <title>Orb-weaving spider Araneus ventricosus genome elucidates the spidroin gene catalogue.</title>
        <authorList>
            <person name="Kono N."/>
            <person name="Nakamura H."/>
            <person name="Ohtoshi R."/>
            <person name="Moran D.A.P."/>
            <person name="Shinohara A."/>
            <person name="Yoshida Y."/>
            <person name="Fujiwara M."/>
            <person name="Mori M."/>
            <person name="Tomita M."/>
            <person name="Arakawa K."/>
        </authorList>
    </citation>
    <scope>NUCLEOTIDE SEQUENCE [LARGE SCALE GENOMIC DNA]</scope>
</reference>
<organism evidence="1 2">
    <name type="scientific">Araneus ventricosus</name>
    <name type="common">Orbweaver spider</name>
    <name type="synonym">Epeira ventricosa</name>
    <dbReference type="NCBI Taxonomy" id="182803"/>
    <lineage>
        <taxon>Eukaryota</taxon>
        <taxon>Metazoa</taxon>
        <taxon>Ecdysozoa</taxon>
        <taxon>Arthropoda</taxon>
        <taxon>Chelicerata</taxon>
        <taxon>Arachnida</taxon>
        <taxon>Araneae</taxon>
        <taxon>Araneomorphae</taxon>
        <taxon>Entelegynae</taxon>
        <taxon>Araneoidea</taxon>
        <taxon>Araneidae</taxon>
        <taxon>Araneus</taxon>
    </lineage>
</organism>
<protein>
    <submittedName>
        <fullName evidence="1">Uncharacterized protein</fullName>
    </submittedName>
</protein>
<proteinExistence type="predicted"/>
<dbReference type="Proteomes" id="UP000499080">
    <property type="component" value="Unassembled WGS sequence"/>
</dbReference>